<protein>
    <submittedName>
        <fullName evidence="1">Predicted protein</fullName>
    </submittedName>
</protein>
<name>F2CYU2_HORVV</name>
<dbReference type="AlphaFoldDB" id="F2CYU2"/>
<sequence length="28" mass="3639">MPCLIPVFDKKRLMEWRETWLFFRRINL</sequence>
<evidence type="ECO:0000313" key="1">
    <source>
        <dbReference type="EMBL" id="BAJ88013.1"/>
    </source>
</evidence>
<organism evidence="1">
    <name type="scientific">Hordeum vulgare subsp. vulgare</name>
    <name type="common">Domesticated barley</name>
    <dbReference type="NCBI Taxonomy" id="112509"/>
    <lineage>
        <taxon>Eukaryota</taxon>
        <taxon>Viridiplantae</taxon>
        <taxon>Streptophyta</taxon>
        <taxon>Embryophyta</taxon>
        <taxon>Tracheophyta</taxon>
        <taxon>Spermatophyta</taxon>
        <taxon>Magnoliopsida</taxon>
        <taxon>Liliopsida</taxon>
        <taxon>Poales</taxon>
        <taxon>Poaceae</taxon>
        <taxon>BOP clade</taxon>
        <taxon>Pooideae</taxon>
        <taxon>Triticodae</taxon>
        <taxon>Triticeae</taxon>
        <taxon>Hordeinae</taxon>
        <taxon>Hordeum</taxon>
    </lineage>
</organism>
<accession>F2CYU2</accession>
<dbReference type="EMBL" id="AK356798">
    <property type="protein sequence ID" value="BAJ88013.1"/>
    <property type="molecule type" value="mRNA"/>
</dbReference>
<proteinExistence type="evidence at transcript level"/>
<reference evidence="1" key="1">
    <citation type="journal article" date="2011" name="Plant Physiol.">
        <title>Comprehensive sequence analysis of 24,783 barley full-length cDNAs derived from 12 clone libraries.</title>
        <authorList>
            <person name="Matsumoto T."/>
            <person name="Tanaka T."/>
            <person name="Sakai H."/>
            <person name="Amano N."/>
            <person name="Kanamori H."/>
            <person name="Kurita K."/>
            <person name="Kikuta A."/>
            <person name="Kamiya K."/>
            <person name="Yamamoto M."/>
            <person name="Ikawa H."/>
            <person name="Fujii N."/>
            <person name="Hori K."/>
            <person name="Itoh T."/>
            <person name="Sato K."/>
        </authorList>
    </citation>
    <scope>NUCLEOTIDE SEQUENCE</scope>
    <source>
        <tissue evidence="1">Shoot</tissue>
    </source>
</reference>